<sequence>MASPSTLQELQEDIDLYESLYNSCCDAPGMEDDQEEYKRKLAELRARIDRMGQVWSAQNGRPTTQQSAAPSSRPSTATDSTPDNAIASASKQYLSLPSRKRDRGHFDDDLDTESLHKVKSRRSTPADSPATSAVDSVGSDYFDNPELGNLLGDGWQHEVRTHREYLKQQEAKRRQQEEDERMARRLQEEFNTAQPSTSQLSFARTPSTQATFRPNGSFAKPAPAPLQMPKPERQDDVKDEHPESPATVGSSDDDLTFVSPSEWNQLFPPTTAAPSRTLPPTFGQSQYGVPGSYPSTHSAYTSLPGTSVYGTMPQPSMNGSVNDRLPSLGLLPGLPSLGTYGSLSNPFDLDMLRGITTGLFGGMNGLPETRPWETVDPQETQEEIRQLLHNIRPDEEIDPSEAGENQPEGLKAKLMPHQVKGLAWMKKMEDGSNKGGILADDMGLGKTMQSIALMLSRPPTGSSKKPTLVVCPVALMDQWRREILKVVRGNAALTILLLHGQHAQLSWAHVKHYDVVLTSYGTLSSELRKKLNWEDKLKLNPDAKKAKKDEFPILDDKAFFHRIFLDEAQNIKNKSTKTAMAACRVNAEFRWCLSGTPMQNSVEEIYSLIKFLRIRPYNDSEKFSKDISRPLKARYETGQNRAMEKLQALLKAILLRRTKKSQIDGKPILQLPEKHTVETRAIFDKDQLDFYQALETQSQIQFNKFVKNGTVGRNYSKALVLLLRLRQCCCSPQLITNSADFVTDAGVEGIDLVANAKELPLNAVSRIKEQEDMECPVCIDAVENPIIFNPCGHALCHDCFSRMVDNVREENADNVKCPHCRARIDTKKITDFASFNDVYGDGPRSSEIDAEEEADESSGDELDSSDEEVESDGSDDGDDLKDFIVNDDASVDANSESEDEDDLDRVKKPKKAAHSSRSNSKPASKVKGKPKSKKRSKGKKKKDEHKSLADLRKEGLKSRAAKKKYLRQLGKIYEPCAKIDKTLELLNEIQNQGNGEKTIVFSSFTSFLDLVEVPLSNDHNLANYTRYDGSMTPKDRNEAVLRFTDDPHCRIMLVSLKAGNAGLNLTIANHVIILDPFWNPFVEHQAADRCHRIGQRREVTVHRVLIGEAGVDHAAEPNRVFTVEDRILALQEKKRKLVESALDENAASSVSRLGVRELGYLFGVSEMPRQN</sequence>
<dbReference type="PANTHER" id="PTHR45626:SF16">
    <property type="entry name" value="ATP-DEPENDENT HELICASE ULS1"/>
    <property type="match status" value="1"/>
</dbReference>
<organism evidence="12 13">
    <name type="scientific">Lithohypha guttulata</name>
    <dbReference type="NCBI Taxonomy" id="1690604"/>
    <lineage>
        <taxon>Eukaryota</taxon>
        <taxon>Fungi</taxon>
        <taxon>Dikarya</taxon>
        <taxon>Ascomycota</taxon>
        <taxon>Pezizomycotina</taxon>
        <taxon>Eurotiomycetes</taxon>
        <taxon>Chaetothyriomycetidae</taxon>
        <taxon>Chaetothyriales</taxon>
        <taxon>Trichomeriaceae</taxon>
        <taxon>Lithohypha</taxon>
    </lineage>
</organism>
<evidence type="ECO:0000256" key="5">
    <source>
        <dbReference type="ARBA" id="ARBA00022840"/>
    </source>
</evidence>
<feature type="domain" description="Helicase ATP-binding" evidence="10">
    <location>
        <begin position="427"/>
        <end position="615"/>
    </location>
</feature>
<feature type="compositionally biased region" description="Polar residues" evidence="8">
    <location>
        <begin position="189"/>
        <end position="214"/>
    </location>
</feature>
<evidence type="ECO:0000256" key="8">
    <source>
        <dbReference type="SAM" id="MobiDB-lite"/>
    </source>
</evidence>
<evidence type="ECO:0000256" key="4">
    <source>
        <dbReference type="ARBA" id="ARBA00022806"/>
    </source>
</evidence>
<dbReference type="SUPFAM" id="SSF52540">
    <property type="entry name" value="P-loop containing nucleoside triphosphate hydrolases"/>
    <property type="match status" value="2"/>
</dbReference>
<dbReference type="PROSITE" id="PS51192">
    <property type="entry name" value="HELICASE_ATP_BIND_1"/>
    <property type="match status" value="1"/>
</dbReference>
<dbReference type="SUPFAM" id="SSF57850">
    <property type="entry name" value="RING/U-box"/>
    <property type="match status" value="1"/>
</dbReference>
<dbReference type="InterPro" id="IPR000330">
    <property type="entry name" value="SNF2_N"/>
</dbReference>
<comment type="similarity">
    <text evidence="1">Belongs to the SNF2/RAD54 helicase family.</text>
</comment>
<feature type="compositionally biased region" description="Basic and acidic residues" evidence="8">
    <location>
        <begin position="230"/>
        <end position="243"/>
    </location>
</feature>
<dbReference type="InterPro" id="IPR001650">
    <property type="entry name" value="Helicase_C-like"/>
</dbReference>
<dbReference type="InterPro" id="IPR014001">
    <property type="entry name" value="Helicase_ATP-bd"/>
</dbReference>
<evidence type="ECO:0000256" key="6">
    <source>
        <dbReference type="PROSITE-ProRule" id="PRU00175"/>
    </source>
</evidence>
<keyword evidence="13" id="KW-1185">Reference proteome</keyword>
<keyword evidence="6" id="KW-0479">Metal-binding</keyword>
<dbReference type="Gene3D" id="3.40.50.10810">
    <property type="entry name" value="Tandem AAA-ATPase domain"/>
    <property type="match status" value="1"/>
</dbReference>
<dbReference type="InterPro" id="IPR049730">
    <property type="entry name" value="SNF2/RAD54-like_C"/>
</dbReference>
<dbReference type="Pfam" id="PF00271">
    <property type="entry name" value="Helicase_C"/>
    <property type="match status" value="1"/>
</dbReference>
<dbReference type="EMBL" id="JAVRRG010000025">
    <property type="protein sequence ID" value="KAK5095890.1"/>
    <property type="molecule type" value="Genomic_DNA"/>
</dbReference>
<feature type="compositionally biased region" description="Polar residues" evidence="8">
    <location>
        <begin position="258"/>
        <end position="274"/>
    </location>
</feature>
<feature type="compositionally biased region" description="Acidic residues" evidence="8">
    <location>
        <begin position="848"/>
        <end position="879"/>
    </location>
</feature>
<feature type="coiled-coil region" evidence="7">
    <location>
        <begin position="159"/>
        <end position="189"/>
    </location>
</feature>
<protein>
    <submittedName>
        <fullName evidence="12">Uncharacterized protein</fullName>
    </submittedName>
</protein>
<dbReference type="SMART" id="SM00184">
    <property type="entry name" value="RING"/>
    <property type="match status" value="1"/>
</dbReference>
<feature type="compositionally biased region" description="Polar residues" evidence="8">
    <location>
        <begin position="55"/>
        <end position="66"/>
    </location>
</feature>
<dbReference type="InterPro" id="IPR038718">
    <property type="entry name" value="SNF2-like_sf"/>
</dbReference>
<feature type="compositionally biased region" description="Basic and acidic residues" evidence="8">
    <location>
        <begin position="944"/>
        <end position="954"/>
    </location>
</feature>
<comment type="caution">
    <text evidence="12">The sequence shown here is derived from an EMBL/GenBank/DDBJ whole genome shotgun (WGS) entry which is preliminary data.</text>
</comment>
<evidence type="ECO:0000313" key="12">
    <source>
        <dbReference type="EMBL" id="KAK5095890.1"/>
    </source>
</evidence>
<keyword evidence="3" id="KW-0378">Hydrolase</keyword>
<feature type="compositionally biased region" description="Low complexity" evidence="8">
    <location>
        <begin position="67"/>
        <end position="83"/>
    </location>
</feature>
<dbReference type="SMART" id="SM00487">
    <property type="entry name" value="DEXDc"/>
    <property type="match status" value="1"/>
</dbReference>
<feature type="region of interest" description="Disordered" evidence="8">
    <location>
        <begin position="189"/>
        <end position="290"/>
    </location>
</feature>
<dbReference type="PROSITE" id="PS50089">
    <property type="entry name" value="ZF_RING_2"/>
    <property type="match status" value="1"/>
</dbReference>
<dbReference type="Pfam" id="PF13920">
    <property type="entry name" value="zf-C3HC4_3"/>
    <property type="match status" value="1"/>
</dbReference>
<keyword evidence="4" id="KW-0347">Helicase</keyword>
<proteinExistence type="inferred from homology"/>
<evidence type="ECO:0000313" key="13">
    <source>
        <dbReference type="Proteomes" id="UP001345013"/>
    </source>
</evidence>
<dbReference type="InterPro" id="IPR013083">
    <property type="entry name" value="Znf_RING/FYVE/PHD"/>
</dbReference>
<feature type="domain" description="RING-type" evidence="9">
    <location>
        <begin position="775"/>
        <end position="821"/>
    </location>
</feature>
<feature type="domain" description="Helicase C-terminal" evidence="11">
    <location>
        <begin position="981"/>
        <end position="1159"/>
    </location>
</feature>
<evidence type="ECO:0000259" key="11">
    <source>
        <dbReference type="PROSITE" id="PS51194"/>
    </source>
</evidence>
<keyword evidence="7" id="KW-0175">Coiled coil</keyword>
<name>A0ABR0KGM5_9EURO</name>
<evidence type="ECO:0000259" key="10">
    <source>
        <dbReference type="PROSITE" id="PS51192"/>
    </source>
</evidence>
<dbReference type="InterPro" id="IPR027417">
    <property type="entry name" value="P-loop_NTPase"/>
</dbReference>
<feature type="region of interest" description="Disordered" evidence="8">
    <location>
        <begin position="840"/>
        <end position="954"/>
    </location>
</feature>
<dbReference type="Gene3D" id="3.30.40.10">
    <property type="entry name" value="Zinc/RING finger domain, C3HC4 (zinc finger)"/>
    <property type="match status" value="1"/>
</dbReference>
<dbReference type="Pfam" id="PF00176">
    <property type="entry name" value="SNF2-rel_dom"/>
    <property type="match status" value="1"/>
</dbReference>
<feature type="compositionally biased region" description="Basic residues" evidence="8">
    <location>
        <begin position="924"/>
        <end position="943"/>
    </location>
</feature>
<dbReference type="CDD" id="cd18793">
    <property type="entry name" value="SF2_C_SNF"/>
    <property type="match status" value="1"/>
</dbReference>
<evidence type="ECO:0000256" key="1">
    <source>
        <dbReference type="ARBA" id="ARBA00007025"/>
    </source>
</evidence>
<evidence type="ECO:0000259" key="9">
    <source>
        <dbReference type="PROSITE" id="PS50089"/>
    </source>
</evidence>
<feature type="region of interest" description="Disordered" evidence="8">
    <location>
        <begin position="52"/>
        <end position="145"/>
    </location>
</feature>
<dbReference type="Gene3D" id="3.40.50.300">
    <property type="entry name" value="P-loop containing nucleotide triphosphate hydrolases"/>
    <property type="match status" value="1"/>
</dbReference>
<evidence type="ECO:0000256" key="2">
    <source>
        <dbReference type="ARBA" id="ARBA00022741"/>
    </source>
</evidence>
<reference evidence="12 13" key="1">
    <citation type="submission" date="2023-08" db="EMBL/GenBank/DDBJ databases">
        <title>Black Yeasts Isolated from many extreme environments.</title>
        <authorList>
            <person name="Coleine C."/>
            <person name="Stajich J.E."/>
            <person name="Selbmann L."/>
        </authorList>
    </citation>
    <scope>NUCLEOTIDE SEQUENCE [LARGE SCALE GENOMIC DNA]</scope>
    <source>
        <strain evidence="12 13">CCFEE 5885</strain>
    </source>
</reference>
<keyword evidence="5" id="KW-0067">ATP-binding</keyword>
<keyword evidence="6" id="KW-0862">Zinc</keyword>
<dbReference type="InterPro" id="IPR050628">
    <property type="entry name" value="SNF2_RAD54_helicase_TF"/>
</dbReference>
<dbReference type="InterPro" id="IPR001841">
    <property type="entry name" value="Znf_RING"/>
</dbReference>
<keyword evidence="2" id="KW-0547">Nucleotide-binding</keyword>
<dbReference type="PANTHER" id="PTHR45626">
    <property type="entry name" value="TRANSCRIPTION TERMINATION FACTOR 2-RELATED"/>
    <property type="match status" value="1"/>
</dbReference>
<evidence type="ECO:0000256" key="3">
    <source>
        <dbReference type="ARBA" id="ARBA00022801"/>
    </source>
</evidence>
<dbReference type="CDD" id="cd18008">
    <property type="entry name" value="DEXDc_SHPRH-like"/>
    <property type="match status" value="1"/>
</dbReference>
<feature type="compositionally biased region" description="Polar residues" evidence="8">
    <location>
        <begin position="123"/>
        <end position="134"/>
    </location>
</feature>
<gene>
    <name evidence="12" type="ORF">LTR24_002854</name>
</gene>
<dbReference type="SMART" id="SM00490">
    <property type="entry name" value="HELICc"/>
    <property type="match status" value="1"/>
</dbReference>
<accession>A0ABR0KGM5</accession>
<dbReference type="CDD" id="cd22249">
    <property type="entry name" value="UDM1_RNF168_RNF169-like"/>
    <property type="match status" value="1"/>
</dbReference>
<dbReference type="PROSITE" id="PS51194">
    <property type="entry name" value="HELICASE_CTER"/>
    <property type="match status" value="1"/>
</dbReference>
<evidence type="ECO:0000256" key="7">
    <source>
        <dbReference type="SAM" id="Coils"/>
    </source>
</evidence>
<dbReference type="Proteomes" id="UP001345013">
    <property type="component" value="Unassembled WGS sequence"/>
</dbReference>
<keyword evidence="6" id="KW-0863">Zinc-finger</keyword>